<dbReference type="InParanoid" id="F0VAL4"/>
<evidence type="ECO:0000313" key="4">
    <source>
        <dbReference type="EMBL" id="CEL68069.1"/>
    </source>
</evidence>
<reference evidence="3" key="1">
    <citation type="submission" date="2011-02" db="EMBL/GenBank/DDBJ databases">
        <authorList>
            <person name="Aslett M."/>
        </authorList>
    </citation>
    <scope>NUCLEOTIDE SEQUENCE</scope>
    <source>
        <strain evidence="3">Liverpool</strain>
    </source>
</reference>
<reference evidence="3" key="2">
    <citation type="submission" date="2011-03" db="EMBL/GenBank/DDBJ databases">
        <title>Comparative genomics and transcriptomics of Neospora caninum and Toxoplasma gondii.</title>
        <authorList>
            <person name="Reid A.J."/>
            <person name="Sohal A."/>
            <person name="Harris D."/>
            <person name="Quail M."/>
            <person name="Sanders M."/>
            <person name="Berriman M."/>
            <person name="Wastling J.M."/>
            <person name="Pain A."/>
        </authorList>
    </citation>
    <scope>NUCLEOTIDE SEQUENCE</scope>
    <source>
        <strain evidence="3">Liverpool</strain>
    </source>
</reference>
<name>F0VAL4_NEOCL</name>
<dbReference type="AlphaFoldDB" id="F0VAL4"/>
<dbReference type="Proteomes" id="UP000007494">
    <property type="component" value="Chromosome IX"/>
</dbReference>
<protein>
    <recommendedName>
        <fullName evidence="6">Transmembrane protein</fullName>
    </recommendedName>
</protein>
<keyword evidence="5" id="KW-1185">Reference proteome</keyword>
<keyword evidence="2" id="KW-0812">Transmembrane</keyword>
<evidence type="ECO:0000256" key="2">
    <source>
        <dbReference type="SAM" id="Phobius"/>
    </source>
</evidence>
<feature type="transmembrane region" description="Helical" evidence="2">
    <location>
        <begin position="166"/>
        <end position="184"/>
    </location>
</feature>
<dbReference type="OrthoDB" id="333005at2759"/>
<reference evidence="5" key="3">
    <citation type="journal article" date="2012" name="PLoS Pathog.">
        <title>Comparative genomics of the apicomplexan parasites Toxoplasma gondii and Neospora caninum: Coccidia differing in host range and transmission strategy.</title>
        <authorList>
            <person name="Reid A.J."/>
            <person name="Vermont S.J."/>
            <person name="Cotton J.A."/>
            <person name="Harris D."/>
            <person name="Hill-Cawthorne G.A."/>
            <person name="Konen-Waisman S."/>
            <person name="Latham S.M."/>
            <person name="Mourier T."/>
            <person name="Norton R."/>
            <person name="Quail M.A."/>
            <person name="Sanders M."/>
            <person name="Shanmugam D."/>
            <person name="Sohal A."/>
            <person name="Wasmuth J.D."/>
            <person name="Brunk B."/>
            <person name="Grigg M.E."/>
            <person name="Howard J.C."/>
            <person name="Parkinson J."/>
            <person name="Roos D.S."/>
            <person name="Trees A.J."/>
            <person name="Berriman M."/>
            <person name="Pain A."/>
            <person name="Wastling J.M."/>
        </authorList>
    </citation>
    <scope>NUCLEOTIDE SEQUENCE [LARGE SCALE GENOMIC DNA]</scope>
    <source>
        <strain evidence="5">Liverpool</strain>
    </source>
</reference>
<evidence type="ECO:0000313" key="3">
    <source>
        <dbReference type="EMBL" id="CBZ50769.1"/>
    </source>
</evidence>
<dbReference type="eggNOG" id="ENOG502R0HD">
    <property type="taxonomic scope" value="Eukaryota"/>
</dbReference>
<keyword evidence="2" id="KW-0472">Membrane</keyword>
<evidence type="ECO:0000313" key="5">
    <source>
        <dbReference type="Proteomes" id="UP000007494"/>
    </source>
</evidence>
<accession>F0VAL4</accession>
<dbReference type="OMA" id="TMERHTI"/>
<keyword evidence="2" id="KW-1133">Transmembrane helix</keyword>
<dbReference type="EMBL" id="FR823385">
    <property type="protein sequence ID" value="CBZ50769.1"/>
    <property type="molecule type" value="Genomic_DNA"/>
</dbReference>
<feature type="coiled-coil region" evidence="1">
    <location>
        <begin position="195"/>
        <end position="244"/>
    </location>
</feature>
<dbReference type="RefSeq" id="XP_003880802.1">
    <property type="nucleotide sequence ID" value="XM_003880753.1"/>
</dbReference>
<evidence type="ECO:0000256" key="1">
    <source>
        <dbReference type="SAM" id="Coils"/>
    </source>
</evidence>
<dbReference type="GeneID" id="13441803"/>
<reference evidence="4" key="4">
    <citation type="journal article" date="2015" name="PLoS ONE">
        <title>Comprehensive Evaluation of Toxoplasma gondii VEG and Neospora caninum LIV Genomes with Tachyzoite Stage Transcriptome and Proteome Defines Novel Transcript Features.</title>
        <authorList>
            <person name="Ramaprasad A."/>
            <person name="Mourier T."/>
            <person name="Naeem R."/>
            <person name="Malas T.B."/>
            <person name="Moussa E."/>
            <person name="Panigrahi A."/>
            <person name="Vermont S.J."/>
            <person name="Otto T.D."/>
            <person name="Wastling J."/>
            <person name="Pain A."/>
        </authorList>
    </citation>
    <scope>NUCLEOTIDE SEQUENCE</scope>
    <source>
        <strain evidence="4">Liverpool</strain>
    </source>
</reference>
<sequence length="292" mass="32215">MEQEEHTTANGCHGGRHRYLQMEHHASLNRRYFFLLSPRRPCLFLFLLAMCSPQTLENPQTGSIDWAPRTGWGLRFVRGASLVVKDDSGGAGEWLGGLGNTGKPLLPGARAIPVNKQKVILKQKREQRQQGKSATSTPAKVTTPGWKDVYDNVKKKVFTGTLKNTAIWSAVVVAVSAALTYGGYRSLTRFRDARFEQMDQQLRELQARREALARQNPKERFEEAAELEKQHAAALRDIREAVSRSGGSSALLESGVDDDSDVALVALEDIQASQVSIAYNGFQSSCVIPSSS</sequence>
<dbReference type="VEuPathDB" id="ToxoDB:NCLIV_038440"/>
<evidence type="ECO:0008006" key="6">
    <source>
        <dbReference type="Google" id="ProtNLM"/>
    </source>
</evidence>
<dbReference type="EMBL" id="LN714484">
    <property type="protein sequence ID" value="CEL68069.1"/>
    <property type="molecule type" value="Genomic_DNA"/>
</dbReference>
<keyword evidence="1" id="KW-0175">Coiled coil</keyword>
<organism evidence="3 5">
    <name type="scientific">Neospora caninum (strain Liverpool)</name>
    <dbReference type="NCBI Taxonomy" id="572307"/>
    <lineage>
        <taxon>Eukaryota</taxon>
        <taxon>Sar</taxon>
        <taxon>Alveolata</taxon>
        <taxon>Apicomplexa</taxon>
        <taxon>Conoidasida</taxon>
        <taxon>Coccidia</taxon>
        <taxon>Eucoccidiorida</taxon>
        <taxon>Eimeriorina</taxon>
        <taxon>Sarcocystidae</taxon>
        <taxon>Neospora</taxon>
    </lineage>
</organism>
<proteinExistence type="predicted"/>
<gene>
    <name evidence="4" type="ORF">BN1204_038440</name>
    <name evidence="3" type="ORF">NCLIV_038440</name>
</gene>